<dbReference type="Proteomes" id="UP000017840">
    <property type="component" value="Unassembled WGS sequence"/>
</dbReference>
<organism evidence="5 6">
    <name type="scientific">Candidatus Halobonum tyrrellensis G22</name>
    <dbReference type="NCBI Taxonomy" id="1324957"/>
    <lineage>
        <taxon>Archaea</taxon>
        <taxon>Methanobacteriati</taxon>
        <taxon>Methanobacteriota</taxon>
        <taxon>Stenosarchaea group</taxon>
        <taxon>Halobacteria</taxon>
        <taxon>Halobacteriales</taxon>
        <taxon>Haloferacaceae</taxon>
        <taxon>Candidatus Halobonum</taxon>
    </lineage>
</organism>
<dbReference type="STRING" id="1324957.K933_06018"/>
<accession>V4J0J2</accession>
<dbReference type="eggNOG" id="arCOG02601">
    <property type="taxonomic scope" value="Archaea"/>
</dbReference>
<dbReference type="PANTHER" id="PTHR44591:SF3">
    <property type="entry name" value="RESPONSE REGULATORY DOMAIN-CONTAINING PROTEIN"/>
    <property type="match status" value="1"/>
</dbReference>
<keyword evidence="1 2" id="KW-0597">Phosphoprotein</keyword>
<keyword evidence="6" id="KW-1185">Reference proteome</keyword>
<feature type="modified residue" description="4-aspartylphosphate" evidence="2">
    <location>
        <position position="47"/>
    </location>
</feature>
<name>V4J0J2_9EURY</name>
<reference evidence="5 6" key="1">
    <citation type="journal article" date="2013" name="Genome Announc.">
        <title>Draft Genome Sequence of 'Candidatus Halobonum tyrrellensis' Strain G22, Isolated from the Hypersaline Waters of Lake Tyrrell, Australia.</title>
        <authorList>
            <person name="Ugalde J.A."/>
            <person name="Narasingarao P."/>
            <person name="Kuo S."/>
            <person name="Podell S."/>
            <person name="Allen E.E."/>
        </authorList>
    </citation>
    <scope>NUCLEOTIDE SEQUENCE [LARGE SCALE GENOMIC DNA]</scope>
    <source>
        <strain evidence="5 6">G22</strain>
    </source>
</reference>
<dbReference type="Pfam" id="PF00072">
    <property type="entry name" value="Response_reg"/>
    <property type="match status" value="1"/>
</dbReference>
<evidence type="ECO:0000256" key="3">
    <source>
        <dbReference type="SAM" id="MobiDB-lite"/>
    </source>
</evidence>
<protein>
    <submittedName>
        <fullName evidence="5">Response regulator receiver protein</fullName>
    </submittedName>
</protein>
<evidence type="ECO:0000313" key="5">
    <source>
        <dbReference type="EMBL" id="ESP88982.1"/>
    </source>
</evidence>
<dbReference type="InterPro" id="IPR011006">
    <property type="entry name" value="CheY-like_superfamily"/>
</dbReference>
<evidence type="ECO:0000259" key="4">
    <source>
        <dbReference type="PROSITE" id="PS50110"/>
    </source>
</evidence>
<sequence>MLIVDDDPGVRDLHAAFLDPDYRVVTADTGDRALDLFDATVDVVLLDRQLGRSTGREVLDRIRDRGFDCRVAMVSALPFDADVADAPIDDYLTKPVSREQLAGTVDRLLARDGRGRRRTGRSDPSAR</sequence>
<feature type="region of interest" description="Disordered" evidence="3">
    <location>
        <begin position="107"/>
        <end position="127"/>
    </location>
</feature>
<proteinExistence type="predicted"/>
<dbReference type="SUPFAM" id="SSF52172">
    <property type="entry name" value="CheY-like"/>
    <property type="match status" value="1"/>
</dbReference>
<feature type="domain" description="Response regulatory" evidence="4">
    <location>
        <begin position="1"/>
        <end position="109"/>
    </location>
</feature>
<comment type="caution">
    <text evidence="5">The sequence shown here is derived from an EMBL/GenBank/DDBJ whole genome shotgun (WGS) entry which is preliminary data.</text>
</comment>
<dbReference type="EMBL" id="ASGZ01000020">
    <property type="protein sequence ID" value="ESP88982.1"/>
    <property type="molecule type" value="Genomic_DNA"/>
</dbReference>
<gene>
    <name evidence="5" type="ORF">K933_06018</name>
</gene>
<dbReference type="InterPro" id="IPR001789">
    <property type="entry name" value="Sig_transdc_resp-reg_receiver"/>
</dbReference>
<dbReference type="InterPro" id="IPR050595">
    <property type="entry name" value="Bact_response_regulator"/>
</dbReference>
<dbReference type="AlphaFoldDB" id="V4J0J2"/>
<evidence type="ECO:0000313" key="6">
    <source>
        <dbReference type="Proteomes" id="UP000017840"/>
    </source>
</evidence>
<dbReference type="PANTHER" id="PTHR44591">
    <property type="entry name" value="STRESS RESPONSE REGULATOR PROTEIN 1"/>
    <property type="match status" value="1"/>
</dbReference>
<dbReference type="Gene3D" id="3.40.50.2300">
    <property type="match status" value="1"/>
</dbReference>
<evidence type="ECO:0000256" key="2">
    <source>
        <dbReference type="PROSITE-ProRule" id="PRU00169"/>
    </source>
</evidence>
<dbReference type="SMART" id="SM00448">
    <property type="entry name" value="REC"/>
    <property type="match status" value="1"/>
</dbReference>
<dbReference type="GO" id="GO:0000160">
    <property type="term" value="P:phosphorelay signal transduction system"/>
    <property type="evidence" value="ECO:0007669"/>
    <property type="project" value="InterPro"/>
</dbReference>
<dbReference type="PROSITE" id="PS50110">
    <property type="entry name" value="RESPONSE_REGULATORY"/>
    <property type="match status" value="1"/>
</dbReference>
<evidence type="ECO:0000256" key="1">
    <source>
        <dbReference type="ARBA" id="ARBA00022553"/>
    </source>
</evidence>